<accession>A0A927U9H4</accession>
<name>A0A927U9H4_9FIRM</name>
<organism evidence="1 2">
    <name type="scientific">Pseudobutyrivibrio ruminis</name>
    <dbReference type="NCBI Taxonomy" id="46206"/>
    <lineage>
        <taxon>Bacteria</taxon>
        <taxon>Bacillati</taxon>
        <taxon>Bacillota</taxon>
        <taxon>Clostridia</taxon>
        <taxon>Lachnospirales</taxon>
        <taxon>Lachnospiraceae</taxon>
        <taxon>Pseudobutyrivibrio</taxon>
    </lineage>
</organism>
<dbReference type="EMBL" id="SVER01000001">
    <property type="protein sequence ID" value="MBE5918214.1"/>
    <property type="molecule type" value="Genomic_DNA"/>
</dbReference>
<proteinExistence type="predicted"/>
<reference evidence="1" key="1">
    <citation type="submission" date="2019-04" db="EMBL/GenBank/DDBJ databases">
        <title>Evolution of Biomass-Degrading Anaerobic Consortia Revealed by Metagenomics.</title>
        <authorList>
            <person name="Peng X."/>
        </authorList>
    </citation>
    <scope>NUCLEOTIDE SEQUENCE</scope>
    <source>
        <strain evidence="1">SIG311</strain>
    </source>
</reference>
<gene>
    <name evidence="1" type="ORF">E7272_00065</name>
</gene>
<dbReference type="Proteomes" id="UP000766246">
    <property type="component" value="Unassembled WGS sequence"/>
</dbReference>
<comment type="caution">
    <text evidence="1">The sequence shown here is derived from an EMBL/GenBank/DDBJ whole genome shotgun (WGS) entry which is preliminary data.</text>
</comment>
<evidence type="ECO:0000313" key="1">
    <source>
        <dbReference type="EMBL" id="MBE5918214.1"/>
    </source>
</evidence>
<evidence type="ECO:0000313" key="2">
    <source>
        <dbReference type="Proteomes" id="UP000766246"/>
    </source>
</evidence>
<sequence length="126" mass="14415">MSDFDTPDSFQWEGTYVDETTGQVTLTIEKGVMGYECQVNSVDSSMSHLECFQFTAKEDNTKALAYTDGVRSSFDIPDFETNPEGETINEEIYTDGTGCIYYLDGKVYWIDDVDDYGKNYVFYKQE</sequence>
<protein>
    <submittedName>
        <fullName evidence="1">Uncharacterized protein</fullName>
    </submittedName>
</protein>
<dbReference type="AlphaFoldDB" id="A0A927U9H4"/>